<reference evidence="1 2" key="1">
    <citation type="submission" date="2018-10" db="EMBL/GenBank/DDBJ databases">
        <title>A high-quality apple genome assembly.</title>
        <authorList>
            <person name="Hu J."/>
        </authorList>
    </citation>
    <scope>NUCLEOTIDE SEQUENCE [LARGE SCALE GENOMIC DNA]</scope>
    <source>
        <strain evidence="2">cv. HFTH1</strain>
        <tissue evidence="1">Young leaf</tissue>
    </source>
</reference>
<dbReference type="Proteomes" id="UP000290289">
    <property type="component" value="Chromosome 11"/>
</dbReference>
<evidence type="ECO:0000313" key="1">
    <source>
        <dbReference type="EMBL" id="RXH83203.1"/>
    </source>
</evidence>
<evidence type="ECO:0000313" key="2">
    <source>
        <dbReference type="Proteomes" id="UP000290289"/>
    </source>
</evidence>
<accession>A0A498IPQ1</accession>
<keyword evidence="2" id="KW-1185">Reference proteome</keyword>
<sequence>MVQFGFGQTTSSNQGGFIRSGLRCAQVGERRGFIAGSGETARLQAGLGGMATMQWLRRWISGFK</sequence>
<comment type="caution">
    <text evidence="1">The sequence shown here is derived from an EMBL/GenBank/DDBJ whole genome shotgun (WGS) entry which is preliminary data.</text>
</comment>
<dbReference type="EMBL" id="RDQH01000337">
    <property type="protein sequence ID" value="RXH83203.1"/>
    <property type="molecule type" value="Genomic_DNA"/>
</dbReference>
<gene>
    <name evidence="1" type="ORF">DVH24_003701</name>
</gene>
<protein>
    <submittedName>
        <fullName evidence="1">Uncharacterized protein</fullName>
    </submittedName>
</protein>
<organism evidence="1 2">
    <name type="scientific">Malus domestica</name>
    <name type="common">Apple</name>
    <name type="synonym">Pyrus malus</name>
    <dbReference type="NCBI Taxonomy" id="3750"/>
    <lineage>
        <taxon>Eukaryota</taxon>
        <taxon>Viridiplantae</taxon>
        <taxon>Streptophyta</taxon>
        <taxon>Embryophyta</taxon>
        <taxon>Tracheophyta</taxon>
        <taxon>Spermatophyta</taxon>
        <taxon>Magnoliopsida</taxon>
        <taxon>eudicotyledons</taxon>
        <taxon>Gunneridae</taxon>
        <taxon>Pentapetalae</taxon>
        <taxon>rosids</taxon>
        <taxon>fabids</taxon>
        <taxon>Rosales</taxon>
        <taxon>Rosaceae</taxon>
        <taxon>Amygdaloideae</taxon>
        <taxon>Maleae</taxon>
        <taxon>Malus</taxon>
    </lineage>
</organism>
<dbReference type="AlphaFoldDB" id="A0A498IPQ1"/>
<name>A0A498IPQ1_MALDO</name>
<proteinExistence type="predicted"/>